<accession>A0A556AFF9</accession>
<dbReference type="OrthoDB" id="5444681at2"/>
<dbReference type="Proteomes" id="UP000318405">
    <property type="component" value="Unassembled WGS sequence"/>
</dbReference>
<gene>
    <name evidence="1" type="ORF">FOZ76_18505</name>
</gene>
<comment type="caution">
    <text evidence="1">The sequence shown here is derived from an EMBL/GenBank/DDBJ whole genome shotgun (WGS) entry which is preliminary data.</text>
</comment>
<evidence type="ECO:0000313" key="1">
    <source>
        <dbReference type="EMBL" id="TSH91593.1"/>
    </source>
</evidence>
<dbReference type="RefSeq" id="WP_143949765.1">
    <property type="nucleotide sequence ID" value="NZ_BAABMB010000006.1"/>
</dbReference>
<dbReference type="Pfam" id="PF06097">
    <property type="entry name" value="DUF945"/>
    <property type="match status" value="1"/>
</dbReference>
<dbReference type="EMBL" id="VLTJ01000035">
    <property type="protein sequence ID" value="TSH91593.1"/>
    <property type="molecule type" value="Genomic_DNA"/>
</dbReference>
<protein>
    <submittedName>
        <fullName evidence="1">DUF945 domain-containing protein</fullName>
    </submittedName>
</protein>
<sequence>MKKAAKAVVGVLVVAGIAWAGTSWYVGKRVEQELRDYVSSLQSQPLPWDLAVTGYDRGWFSSDVRMSLTVRDFPVPGVLAPGDVVPIHAHVQHGPFPLSRLTSGRFGPVLAAMHTQLENSGAAAAWFSSAKGQPPLQDRSALTFAGDITGQATFAPLALEDDGTAVTFDGGTIDYQASGDAARVLADAKLGNIRIKSAAALGVADDVPADMMIEDTSFDVDYEKGKFDIYLGKAHVRLGRITLESVDEEGQPLSIVLQDYVLDTQVGEDEQNLNARVDYSIGGMRLMGMDLGQMAATMRVGSLNGEAMRGIVSRYREIEPELLAEAQAMDPQSGKFPPKLSAFLEESLNALLPGKPSFGLDPARWTLPGGESSVRLNVTLREAPEAGDAPDPLQQVQSLDGSLVISRGMVLDLIKTASASGGAPAATLEQQQAEAESTYAFLRQMALSTGYLVQEGENLVMRVSYTDGQLRLNGEQSGLEELLSALQR</sequence>
<organism evidence="1 2">
    <name type="scientific">Verticiella sediminum</name>
    <dbReference type="NCBI Taxonomy" id="1247510"/>
    <lineage>
        <taxon>Bacteria</taxon>
        <taxon>Pseudomonadati</taxon>
        <taxon>Pseudomonadota</taxon>
        <taxon>Betaproteobacteria</taxon>
        <taxon>Burkholderiales</taxon>
        <taxon>Alcaligenaceae</taxon>
        <taxon>Verticiella</taxon>
    </lineage>
</organism>
<reference evidence="1 2" key="1">
    <citation type="submission" date="2019-07" db="EMBL/GenBank/DDBJ databases">
        <title>Qingshengfaniella alkalisoli gen. nov., sp. nov., isolated from saline soil.</title>
        <authorList>
            <person name="Xu L."/>
            <person name="Huang X.-X."/>
            <person name="Sun J.-Q."/>
        </authorList>
    </citation>
    <scope>NUCLEOTIDE SEQUENCE [LARGE SCALE GENOMIC DNA]</scope>
    <source>
        <strain evidence="1 2">DSM 27279</strain>
    </source>
</reference>
<name>A0A556AFF9_9BURK</name>
<keyword evidence="2" id="KW-1185">Reference proteome</keyword>
<evidence type="ECO:0000313" key="2">
    <source>
        <dbReference type="Proteomes" id="UP000318405"/>
    </source>
</evidence>
<proteinExistence type="predicted"/>
<dbReference type="AlphaFoldDB" id="A0A556AFF9"/>
<dbReference type="InterPro" id="IPR010352">
    <property type="entry name" value="DUF945"/>
</dbReference>